<feature type="transmembrane region" description="Helical" evidence="7">
    <location>
        <begin position="140"/>
        <end position="164"/>
    </location>
</feature>
<sequence length="474" mass="50648">MSSPPLPSETSGYRLICLIIASALFMETLDATVLATALPTLARDFGVRPPAVSVAVTAYLLALAVFIPVSGYMADRYGARKVFASAIGLFVAGSLACALAPALDWMALARFAQGIGGAMMLPVGRLVMLRVVPKKDLVNAASWMMMPGLLGTILGPPLGGFIVALAHWRMIFWINVPTGIIALWFVLRHIPDVRSDDVPRFDWLGFMLAGGALAGLMVGAELAGPVHALRAAVTPLAAGMALGMIYFIHARNHPAPLLDFTLLRVQTFRLSWIAGSLTRLIQGAQPFLLSLMLQYGFGYSAAKTGTITLATALGSVAMKGLAGRVLRRLGYRRGLIVMGLLGTLTYGACGFFTPAWPHWAILLVLVAAGFFLSFSFTAYNTIAYEGIAHDDMSKATSFYTTFQQVTLSLGVCFAATSLQLSMLWRGVERPDLPDFALAFWIVAGVSFLAIFPNWRFAHDAGAEMTGEGTGVGGD</sequence>
<feature type="transmembrane region" description="Helical" evidence="7">
    <location>
        <begin position="51"/>
        <end position="70"/>
    </location>
</feature>
<feature type="transmembrane region" description="Helical" evidence="7">
    <location>
        <begin position="334"/>
        <end position="353"/>
    </location>
</feature>
<feature type="domain" description="Major facilitator superfamily (MFS) profile" evidence="8">
    <location>
        <begin position="16"/>
        <end position="461"/>
    </location>
</feature>
<dbReference type="SUPFAM" id="SSF103473">
    <property type="entry name" value="MFS general substrate transporter"/>
    <property type="match status" value="1"/>
</dbReference>
<proteinExistence type="predicted"/>
<keyword evidence="2" id="KW-0813">Transport</keyword>
<evidence type="ECO:0000259" key="8">
    <source>
        <dbReference type="PROSITE" id="PS50850"/>
    </source>
</evidence>
<evidence type="ECO:0000313" key="10">
    <source>
        <dbReference type="Proteomes" id="UP000282837"/>
    </source>
</evidence>
<dbReference type="RefSeq" id="WP_127710196.1">
    <property type="nucleotide sequence ID" value="NZ_SACO01000010.1"/>
</dbReference>
<dbReference type="EMBL" id="SACO01000010">
    <property type="protein sequence ID" value="RVU04089.1"/>
    <property type="molecule type" value="Genomic_DNA"/>
</dbReference>
<feature type="transmembrane region" description="Helical" evidence="7">
    <location>
        <begin position="405"/>
        <end position="424"/>
    </location>
</feature>
<dbReference type="PROSITE" id="PS50850">
    <property type="entry name" value="MFS"/>
    <property type="match status" value="1"/>
</dbReference>
<accession>A0A3S3TLY7</accession>
<evidence type="ECO:0000256" key="6">
    <source>
        <dbReference type="ARBA" id="ARBA00023136"/>
    </source>
</evidence>
<organism evidence="9 10">
    <name type="scientific">Novosphingobium umbonatum</name>
    <dbReference type="NCBI Taxonomy" id="1908524"/>
    <lineage>
        <taxon>Bacteria</taxon>
        <taxon>Pseudomonadati</taxon>
        <taxon>Pseudomonadota</taxon>
        <taxon>Alphaproteobacteria</taxon>
        <taxon>Sphingomonadales</taxon>
        <taxon>Sphingomonadaceae</taxon>
        <taxon>Novosphingobium</taxon>
    </lineage>
</organism>
<feature type="transmembrane region" description="Helical" evidence="7">
    <location>
        <begin position="170"/>
        <end position="191"/>
    </location>
</feature>
<reference evidence="9 10" key="1">
    <citation type="submission" date="2019-01" db="EMBL/GenBank/DDBJ databases">
        <authorList>
            <person name="Chen W.-M."/>
        </authorList>
    </citation>
    <scope>NUCLEOTIDE SEQUENCE [LARGE SCALE GENOMIC DNA]</scope>
    <source>
        <strain evidence="9 10">FSY-9</strain>
    </source>
</reference>
<keyword evidence="6 7" id="KW-0472">Membrane</keyword>
<dbReference type="GO" id="GO:0005886">
    <property type="term" value="C:plasma membrane"/>
    <property type="evidence" value="ECO:0007669"/>
    <property type="project" value="UniProtKB-SubCell"/>
</dbReference>
<feature type="transmembrane region" description="Helical" evidence="7">
    <location>
        <begin position="436"/>
        <end position="454"/>
    </location>
</feature>
<name>A0A3S3TLY7_9SPHN</name>
<dbReference type="PANTHER" id="PTHR42718">
    <property type="entry name" value="MAJOR FACILITATOR SUPERFAMILY MULTIDRUG TRANSPORTER MFSC"/>
    <property type="match status" value="1"/>
</dbReference>
<dbReference type="Gene3D" id="1.20.1720.10">
    <property type="entry name" value="Multidrug resistance protein D"/>
    <property type="match status" value="1"/>
</dbReference>
<dbReference type="InterPro" id="IPR036259">
    <property type="entry name" value="MFS_trans_sf"/>
</dbReference>
<evidence type="ECO:0000256" key="2">
    <source>
        <dbReference type="ARBA" id="ARBA00022448"/>
    </source>
</evidence>
<evidence type="ECO:0000256" key="4">
    <source>
        <dbReference type="ARBA" id="ARBA00022692"/>
    </source>
</evidence>
<dbReference type="GO" id="GO:0022857">
    <property type="term" value="F:transmembrane transporter activity"/>
    <property type="evidence" value="ECO:0007669"/>
    <property type="project" value="InterPro"/>
</dbReference>
<dbReference type="InterPro" id="IPR020846">
    <property type="entry name" value="MFS_dom"/>
</dbReference>
<keyword evidence="3" id="KW-1003">Cell membrane</keyword>
<evidence type="ECO:0000313" key="9">
    <source>
        <dbReference type="EMBL" id="RVU04089.1"/>
    </source>
</evidence>
<feature type="transmembrane region" description="Helical" evidence="7">
    <location>
        <begin position="305"/>
        <end position="322"/>
    </location>
</feature>
<comment type="subcellular location">
    <subcellularLocation>
        <location evidence="1">Cell membrane</location>
        <topology evidence="1">Multi-pass membrane protein</topology>
    </subcellularLocation>
</comment>
<evidence type="ECO:0000256" key="3">
    <source>
        <dbReference type="ARBA" id="ARBA00022475"/>
    </source>
</evidence>
<keyword evidence="10" id="KW-1185">Reference proteome</keyword>
<dbReference type="PRINTS" id="PR01036">
    <property type="entry name" value="TCRTETB"/>
</dbReference>
<dbReference type="InterPro" id="IPR011701">
    <property type="entry name" value="MFS"/>
</dbReference>
<comment type="caution">
    <text evidence="9">The sequence shown here is derived from an EMBL/GenBank/DDBJ whole genome shotgun (WGS) entry which is preliminary data.</text>
</comment>
<feature type="transmembrane region" description="Helical" evidence="7">
    <location>
        <begin position="229"/>
        <end position="249"/>
    </location>
</feature>
<feature type="transmembrane region" description="Helical" evidence="7">
    <location>
        <begin position="82"/>
        <end position="102"/>
    </location>
</feature>
<feature type="transmembrane region" description="Helical" evidence="7">
    <location>
        <begin position="108"/>
        <end position="128"/>
    </location>
</feature>
<gene>
    <name evidence="9" type="ORF">EOE18_13010</name>
</gene>
<feature type="transmembrane region" description="Helical" evidence="7">
    <location>
        <begin position="359"/>
        <end position="384"/>
    </location>
</feature>
<dbReference type="OrthoDB" id="9812221at2"/>
<keyword evidence="4 7" id="KW-0812">Transmembrane</keyword>
<evidence type="ECO:0000256" key="1">
    <source>
        <dbReference type="ARBA" id="ARBA00004651"/>
    </source>
</evidence>
<feature type="transmembrane region" description="Helical" evidence="7">
    <location>
        <begin position="203"/>
        <end position="223"/>
    </location>
</feature>
<evidence type="ECO:0000256" key="5">
    <source>
        <dbReference type="ARBA" id="ARBA00022989"/>
    </source>
</evidence>
<keyword evidence="5 7" id="KW-1133">Transmembrane helix</keyword>
<protein>
    <submittedName>
        <fullName evidence="9">MFS transporter</fullName>
    </submittedName>
</protein>
<evidence type="ECO:0000256" key="7">
    <source>
        <dbReference type="SAM" id="Phobius"/>
    </source>
</evidence>
<dbReference type="Gene3D" id="1.20.1250.20">
    <property type="entry name" value="MFS general substrate transporter like domains"/>
    <property type="match status" value="1"/>
</dbReference>
<dbReference type="Proteomes" id="UP000282837">
    <property type="component" value="Unassembled WGS sequence"/>
</dbReference>
<dbReference type="Pfam" id="PF07690">
    <property type="entry name" value="MFS_1"/>
    <property type="match status" value="1"/>
</dbReference>
<dbReference type="PANTHER" id="PTHR42718:SF46">
    <property type="entry name" value="BLR6921 PROTEIN"/>
    <property type="match status" value="1"/>
</dbReference>
<dbReference type="AlphaFoldDB" id="A0A3S3TLY7"/>